<sequence length="61" mass="6491">MQIQDSKDLDASPAGILTGSDVQLLHEVSPTLSFSSDEWIAFIDRVRAGELDLPGFSATAA</sequence>
<reference evidence="1 2" key="1">
    <citation type="submission" date="2022-11" db="EMBL/GenBank/DDBJ databases">
        <title>Draft genome sequence of Saccharopolyspora sp. WRP15-2 isolated from rhizosphere soils of wild rice in Thailand.</title>
        <authorList>
            <person name="Duangmal K."/>
            <person name="Kammanee S."/>
            <person name="Muangham S."/>
        </authorList>
    </citation>
    <scope>NUCLEOTIDE SEQUENCE [LARGE SCALE GENOMIC DNA]</scope>
    <source>
        <strain evidence="1 2">WRP15-2</strain>
    </source>
</reference>
<accession>A0ABT4VA43</accession>
<dbReference type="EMBL" id="JAQGLA010000113">
    <property type="protein sequence ID" value="MDA3630693.1"/>
    <property type="molecule type" value="Genomic_DNA"/>
</dbReference>
<protein>
    <recommendedName>
        <fullName evidence="3">DUF397 domain-containing protein</fullName>
    </recommendedName>
</protein>
<dbReference type="RefSeq" id="WP_270953910.1">
    <property type="nucleotide sequence ID" value="NZ_JAQGLA010000113.1"/>
</dbReference>
<organism evidence="1 2">
    <name type="scientific">Saccharopolyspora oryzae</name>
    <dbReference type="NCBI Taxonomy" id="2997343"/>
    <lineage>
        <taxon>Bacteria</taxon>
        <taxon>Bacillati</taxon>
        <taxon>Actinomycetota</taxon>
        <taxon>Actinomycetes</taxon>
        <taxon>Pseudonocardiales</taxon>
        <taxon>Pseudonocardiaceae</taxon>
        <taxon>Saccharopolyspora</taxon>
    </lineage>
</organism>
<gene>
    <name evidence="1" type="ORF">OU415_35070</name>
</gene>
<evidence type="ECO:0008006" key="3">
    <source>
        <dbReference type="Google" id="ProtNLM"/>
    </source>
</evidence>
<evidence type="ECO:0000313" key="2">
    <source>
        <dbReference type="Proteomes" id="UP001210380"/>
    </source>
</evidence>
<evidence type="ECO:0000313" key="1">
    <source>
        <dbReference type="EMBL" id="MDA3630693.1"/>
    </source>
</evidence>
<name>A0ABT4VA43_9PSEU</name>
<dbReference type="Proteomes" id="UP001210380">
    <property type="component" value="Unassembled WGS sequence"/>
</dbReference>
<keyword evidence="2" id="KW-1185">Reference proteome</keyword>
<proteinExistence type="predicted"/>
<comment type="caution">
    <text evidence="1">The sequence shown here is derived from an EMBL/GenBank/DDBJ whole genome shotgun (WGS) entry which is preliminary data.</text>
</comment>